<proteinExistence type="predicted"/>
<feature type="transmembrane region" description="Helical" evidence="6">
    <location>
        <begin position="120"/>
        <end position="138"/>
    </location>
</feature>
<dbReference type="Pfam" id="PF01098">
    <property type="entry name" value="FTSW_RODA_SPOVE"/>
    <property type="match status" value="1"/>
</dbReference>
<sequence>MPYQDDREAFLDQVCAQIRATPMHMDIREEIGGHFDELVEVKLAEGCSEEEASIWAKAQLGSPTELGRQLHSIHKPKLNWSILIAVFGLVTIGLVGLWFADQYYSTYENSNLKEVNFFGRQSIGLLIGVIAMVILYFVPYTWLRSYAWHIYVLISVVWILTRIEHLGVNGYPGFINLPFINFPIHIGSLSVYLYLKSISGMYSRFQMNRSNTVYFYLNMISVSVFPVLFLVNSLASLAIYLIAIICINYWYFRSKWIVILGSIMALGGSSLYMYMNERLANKFLAIFNVRKYAESEGYTVFRYQEALRSAGWWGQGNGTDLKYLPYIHSDSMFVYIVYYFGWIVGISVCLLVLFLATHFLFTYRQVRDQFGQSLVLIISLILIFRLVYSVLMALGLAPFIGMNFPFLNYGLSQLIIDFAGVGLMLGIYRRKDITSRLVVPM</sequence>
<dbReference type="InterPro" id="IPR001182">
    <property type="entry name" value="FtsW/RodA"/>
</dbReference>
<dbReference type="GO" id="GO:0051301">
    <property type="term" value="P:cell division"/>
    <property type="evidence" value="ECO:0007669"/>
    <property type="project" value="UniProtKB-KW"/>
</dbReference>
<evidence type="ECO:0000256" key="5">
    <source>
        <dbReference type="ARBA" id="ARBA00023136"/>
    </source>
</evidence>
<dbReference type="Proteomes" id="UP001519288">
    <property type="component" value="Unassembled WGS sequence"/>
</dbReference>
<dbReference type="EMBL" id="JAGGLD010000003">
    <property type="protein sequence ID" value="MBP2001298.1"/>
    <property type="molecule type" value="Genomic_DNA"/>
</dbReference>
<dbReference type="InterPro" id="IPR047928">
    <property type="entry name" value="Perm_prefix_1"/>
</dbReference>
<keyword evidence="4 6" id="KW-1133">Transmembrane helix</keyword>
<dbReference type="PANTHER" id="PTHR30474:SF1">
    <property type="entry name" value="PEPTIDOGLYCAN GLYCOSYLTRANSFERASE MRDB"/>
    <property type="match status" value="1"/>
</dbReference>
<feature type="transmembrane region" description="Helical" evidence="6">
    <location>
        <begin position="336"/>
        <end position="361"/>
    </location>
</feature>
<accession>A0ABS4JHW5</accession>
<gene>
    <name evidence="7" type="ORF">J2Z69_002341</name>
</gene>
<feature type="transmembrane region" description="Helical" evidence="6">
    <location>
        <begin position="406"/>
        <end position="428"/>
    </location>
</feature>
<keyword evidence="2 6" id="KW-0812">Transmembrane</keyword>
<feature type="transmembrane region" description="Helical" evidence="6">
    <location>
        <begin position="78"/>
        <end position="100"/>
    </location>
</feature>
<evidence type="ECO:0000313" key="7">
    <source>
        <dbReference type="EMBL" id="MBP2001298.1"/>
    </source>
</evidence>
<keyword evidence="8" id="KW-1185">Reference proteome</keyword>
<feature type="transmembrane region" description="Helical" evidence="6">
    <location>
        <begin position="175"/>
        <end position="195"/>
    </location>
</feature>
<evidence type="ECO:0000313" key="8">
    <source>
        <dbReference type="Proteomes" id="UP001519288"/>
    </source>
</evidence>
<feature type="transmembrane region" description="Helical" evidence="6">
    <location>
        <begin position="237"/>
        <end position="252"/>
    </location>
</feature>
<evidence type="ECO:0000256" key="3">
    <source>
        <dbReference type="ARBA" id="ARBA00022960"/>
    </source>
</evidence>
<evidence type="ECO:0000256" key="4">
    <source>
        <dbReference type="ARBA" id="ARBA00022989"/>
    </source>
</evidence>
<feature type="transmembrane region" description="Helical" evidence="6">
    <location>
        <begin position="373"/>
        <end position="400"/>
    </location>
</feature>
<dbReference type="NCBIfam" id="NF038403">
    <property type="entry name" value="perm_prefix_1"/>
    <property type="match status" value="1"/>
</dbReference>
<keyword evidence="7" id="KW-0131">Cell cycle</keyword>
<evidence type="ECO:0000256" key="2">
    <source>
        <dbReference type="ARBA" id="ARBA00022692"/>
    </source>
</evidence>
<keyword evidence="7" id="KW-0132">Cell division</keyword>
<dbReference type="RefSeq" id="WP_209862350.1">
    <property type="nucleotide sequence ID" value="NZ_JAGGLD010000003.1"/>
</dbReference>
<comment type="subcellular location">
    <subcellularLocation>
        <location evidence="1">Membrane</location>
        <topology evidence="1">Multi-pass membrane protein</topology>
    </subcellularLocation>
</comment>
<feature type="transmembrane region" description="Helical" evidence="6">
    <location>
        <begin position="257"/>
        <end position="275"/>
    </location>
</feature>
<evidence type="ECO:0000256" key="1">
    <source>
        <dbReference type="ARBA" id="ARBA00004141"/>
    </source>
</evidence>
<dbReference type="PANTHER" id="PTHR30474">
    <property type="entry name" value="CELL CYCLE PROTEIN"/>
    <property type="match status" value="1"/>
</dbReference>
<feature type="transmembrane region" description="Helical" evidence="6">
    <location>
        <begin position="145"/>
        <end position="163"/>
    </location>
</feature>
<name>A0ABS4JHW5_9BACL</name>
<feature type="transmembrane region" description="Helical" evidence="6">
    <location>
        <begin position="215"/>
        <end position="231"/>
    </location>
</feature>
<evidence type="ECO:0000256" key="6">
    <source>
        <dbReference type="SAM" id="Phobius"/>
    </source>
</evidence>
<reference evidence="7 8" key="1">
    <citation type="submission" date="2021-03" db="EMBL/GenBank/DDBJ databases">
        <title>Genomic Encyclopedia of Type Strains, Phase IV (KMG-IV): sequencing the most valuable type-strain genomes for metagenomic binning, comparative biology and taxonomic classification.</title>
        <authorList>
            <person name="Goeker M."/>
        </authorList>
    </citation>
    <scope>NUCLEOTIDE SEQUENCE [LARGE SCALE GENOMIC DNA]</scope>
    <source>
        <strain evidence="7 8">DSM 26806</strain>
    </source>
</reference>
<comment type="caution">
    <text evidence="7">The sequence shown here is derived from an EMBL/GenBank/DDBJ whole genome shotgun (WGS) entry which is preliminary data.</text>
</comment>
<protein>
    <submittedName>
        <fullName evidence="7">Cell division protein FtsW (Lipid II flippase)</fullName>
    </submittedName>
</protein>
<keyword evidence="5 6" id="KW-0472">Membrane</keyword>
<keyword evidence="3" id="KW-0133">Cell shape</keyword>
<organism evidence="7 8">
    <name type="scientific">Paenibacillus shirakamiensis</name>
    <dbReference type="NCBI Taxonomy" id="1265935"/>
    <lineage>
        <taxon>Bacteria</taxon>
        <taxon>Bacillati</taxon>
        <taxon>Bacillota</taxon>
        <taxon>Bacilli</taxon>
        <taxon>Bacillales</taxon>
        <taxon>Paenibacillaceae</taxon>
        <taxon>Paenibacillus</taxon>
    </lineage>
</organism>